<protein>
    <submittedName>
        <fullName evidence="2">ATP-grasp domain-containing protein</fullName>
    </submittedName>
</protein>
<gene>
    <name evidence="2" type="ORF">GCM10010191_92520</name>
</gene>
<dbReference type="InterPro" id="IPR025643">
    <property type="entry name" value="R2K_3"/>
</dbReference>
<evidence type="ECO:0000259" key="1">
    <source>
        <dbReference type="Pfam" id="PF14243"/>
    </source>
</evidence>
<dbReference type="Pfam" id="PF14243">
    <property type="entry name" value="R2K_3"/>
    <property type="match status" value="1"/>
</dbReference>
<name>A0ABN3KG36_9ACTN</name>
<accession>A0ABN3KG36</accession>
<sequence>MRATLKTRTLAPSTEGSIMTLTVLFCVDPLRPRRVDPHFAREAAAVRDHYGEIALIDHDALQHGDVEAAVRAVPRDLGPVWYRGWMLTSAEYAAMAGFLKRRGTLLLTHPDDYQRAHELPGWHDTFAGLTPQSVWRPLSPGEDPGDLGELVRPLRGGPGVVKDYVKSRKHEWNEACFVPDVKNLALLRGVVAKMIALQDEFLAGGVVVREYEPYDGEGEARVWWVDGEPALVGPHPDSPELEPDPRLDSVAPSVRALGCRFITTDLARREDGEWRVVEVGDGQVSDLPSTVDPMDLYAHLPVPD</sequence>
<keyword evidence="3" id="KW-1185">Reference proteome</keyword>
<organism evidence="2 3">
    <name type="scientific">Actinomadura vinacea</name>
    <dbReference type="NCBI Taxonomy" id="115336"/>
    <lineage>
        <taxon>Bacteria</taxon>
        <taxon>Bacillati</taxon>
        <taxon>Actinomycetota</taxon>
        <taxon>Actinomycetes</taxon>
        <taxon>Streptosporangiales</taxon>
        <taxon>Thermomonosporaceae</taxon>
        <taxon>Actinomadura</taxon>
    </lineage>
</organism>
<dbReference type="EMBL" id="BAAARW010000048">
    <property type="protein sequence ID" value="GAA2458174.1"/>
    <property type="molecule type" value="Genomic_DNA"/>
</dbReference>
<evidence type="ECO:0000313" key="2">
    <source>
        <dbReference type="EMBL" id="GAA2458174.1"/>
    </source>
</evidence>
<reference evidence="2 3" key="1">
    <citation type="journal article" date="2019" name="Int. J. Syst. Evol. Microbiol.">
        <title>The Global Catalogue of Microorganisms (GCM) 10K type strain sequencing project: providing services to taxonomists for standard genome sequencing and annotation.</title>
        <authorList>
            <consortium name="The Broad Institute Genomics Platform"/>
            <consortium name="The Broad Institute Genome Sequencing Center for Infectious Disease"/>
            <person name="Wu L."/>
            <person name="Ma J."/>
        </authorList>
    </citation>
    <scope>NUCLEOTIDE SEQUENCE [LARGE SCALE GENOMIC DNA]</scope>
    <source>
        <strain evidence="2 3">JCM 3325</strain>
    </source>
</reference>
<proteinExistence type="predicted"/>
<dbReference type="Proteomes" id="UP001501231">
    <property type="component" value="Unassembled WGS sequence"/>
</dbReference>
<evidence type="ECO:0000313" key="3">
    <source>
        <dbReference type="Proteomes" id="UP001501231"/>
    </source>
</evidence>
<comment type="caution">
    <text evidence="2">The sequence shown here is derived from an EMBL/GenBank/DDBJ whole genome shotgun (WGS) entry which is preliminary data.</text>
</comment>
<feature type="domain" description="ATP-grasp" evidence="1">
    <location>
        <begin position="157"/>
        <end position="300"/>
    </location>
</feature>